<dbReference type="PIRSF" id="PIRSF029730">
    <property type="entry name" value="UCP029730"/>
    <property type="match status" value="1"/>
</dbReference>
<keyword evidence="2" id="KW-1185">Reference proteome</keyword>
<comment type="caution">
    <text evidence="1">The sequence shown here is derived from an EMBL/GenBank/DDBJ whole genome shotgun (WGS) entry which is preliminary data.</text>
</comment>
<reference evidence="2" key="1">
    <citation type="journal article" date="2019" name="Int. J. Syst. Evol. Microbiol.">
        <title>The Global Catalogue of Microorganisms (GCM) 10K type strain sequencing project: providing services to taxonomists for standard genome sequencing and annotation.</title>
        <authorList>
            <consortium name="The Broad Institute Genomics Platform"/>
            <consortium name="The Broad Institute Genome Sequencing Center for Infectious Disease"/>
            <person name="Wu L."/>
            <person name="Ma J."/>
        </authorList>
    </citation>
    <scope>NUCLEOTIDE SEQUENCE [LARGE SCALE GENOMIC DNA]</scope>
    <source>
        <strain evidence="2">CCUG 54329</strain>
    </source>
</reference>
<evidence type="ECO:0000313" key="1">
    <source>
        <dbReference type="EMBL" id="MFD1105782.1"/>
    </source>
</evidence>
<dbReference type="Proteomes" id="UP001597203">
    <property type="component" value="Unassembled WGS sequence"/>
</dbReference>
<dbReference type="RefSeq" id="WP_380911850.1">
    <property type="nucleotide sequence ID" value="NZ_JBHTLS010000128.1"/>
</dbReference>
<proteinExistence type="predicted"/>
<gene>
    <name evidence="1" type="ORF">ACFQ24_13000</name>
</gene>
<name>A0ABW3P5A3_9SPHN</name>
<dbReference type="EMBL" id="JBHTLS010000128">
    <property type="protein sequence ID" value="MFD1105782.1"/>
    <property type="molecule type" value="Genomic_DNA"/>
</dbReference>
<accession>A0ABW3P5A3</accession>
<dbReference type="InterPro" id="IPR007709">
    <property type="entry name" value="N-FG_amidohydro"/>
</dbReference>
<dbReference type="Gene3D" id="3.40.630.40">
    <property type="entry name" value="Zn-dependent exopeptidases"/>
    <property type="match status" value="1"/>
</dbReference>
<dbReference type="Pfam" id="PF05013">
    <property type="entry name" value="FGase"/>
    <property type="match status" value="1"/>
</dbReference>
<dbReference type="SUPFAM" id="SSF53187">
    <property type="entry name" value="Zn-dependent exopeptidases"/>
    <property type="match status" value="1"/>
</dbReference>
<sequence length="238" mass="25623">MSEAYKEIDGGSLDLLIVADHASAYVPDDIDLHIDPTLLHEHIAIDIGVAEVTQALAAQLGCKAILGGVSRLVIDLNREEDAPGLLPVMSDGHAIAGNRDADLNARLTRFYHPYHRRLAAMLAQMTSPFILSLHSFTPSLASDPAQERPWEVGVLYNRDGRAARIAIPMLEAAGLVVGDQQPYSGALLNATMNRHAEANGIPYLGIEMRQDVAGSEEGQARFAAILGPILLDCKARFA</sequence>
<dbReference type="InterPro" id="IPR011227">
    <property type="entry name" value="UCP029730"/>
</dbReference>
<organism evidence="1 2">
    <name type="scientific">Sphingobium olei</name>
    <dbReference type="NCBI Taxonomy" id="420955"/>
    <lineage>
        <taxon>Bacteria</taxon>
        <taxon>Pseudomonadati</taxon>
        <taxon>Pseudomonadota</taxon>
        <taxon>Alphaproteobacteria</taxon>
        <taxon>Sphingomonadales</taxon>
        <taxon>Sphingomonadaceae</taxon>
        <taxon>Sphingobium</taxon>
    </lineage>
</organism>
<protein>
    <submittedName>
        <fullName evidence="1">N-formylglutamate amidohydrolase</fullName>
    </submittedName>
</protein>
<evidence type="ECO:0000313" key="2">
    <source>
        <dbReference type="Proteomes" id="UP001597203"/>
    </source>
</evidence>